<name>A0ABS6MMW8_9GAMM</name>
<dbReference type="InterPro" id="IPR058792">
    <property type="entry name" value="Beta-barrel_RND_2"/>
</dbReference>
<dbReference type="EMBL" id="JAHRID010000006">
    <property type="protein sequence ID" value="MBV2130141.1"/>
    <property type="molecule type" value="Genomic_DNA"/>
</dbReference>
<evidence type="ECO:0000256" key="1">
    <source>
        <dbReference type="ARBA" id="ARBA00004167"/>
    </source>
</evidence>
<evidence type="ECO:0000259" key="7">
    <source>
        <dbReference type="Pfam" id="PF25917"/>
    </source>
</evidence>
<evidence type="ECO:0000313" key="9">
    <source>
        <dbReference type="EMBL" id="MBV2130141.1"/>
    </source>
</evidence>
<dbReference type="Proteomes" id="UP000704611">
    <property type="component" value="Unassembled WGS sequence"/>
</dbReference>
<keyword evidence="4" id="KW-1133">Transmembrane helix</keyword>
<keyword evidence="5" id="KW-0472">Membrane</keyword>
<comment type="subcellular location">
    <subcellularLocation>
        <location evidence="1">Membrane</location>
        <topology evidence="1">Single-pass membrane protein</topology>
    </subcellularLocation>
</comment>
<dbReference type="Pfam" id="PF25917">
    <property type="entry name" value="BSH_RND"/>
    <property type="match status" value="1"/>
</dbReference>
<comment type="caution">
    <text evidence="9">The sequence shown here is derived from an EMBL/GenBank/DDBJ whole genome shotgun (WGS) entry which is preliminary data.</text>
</comment>
<protein>
    <submittedName>
        <fullName evidence="9">HlyD family efflux transporter periplasmic adaptor subunit</fullName>
    </submittedName>
</protein>
<gene>
    <name evidence="9" type="ORF">KQY15_13695</name>
</gene>
<evidence type="ECO:0000256" key="3">
    <source>
        <dbReference type="ARBA" id="ARBA00022692"/>
    </source>
</evidence>
<evidence type="ECO:0000256" key="6">
    <source>
        <dbReference type="SAM" id="Coils"/>
    </source>
</evidence>
<evidence type="ECO:0000256" key="4">
    <source>
        <dbReference type="ARBA" id="ARBA00022989"/>
    </source>
</evidence>
<keyword evidence="3" id="KW-0812">Transmembrane</keyword>
<reference evidence="9 10" key="1">
    <citation type="submission" date="2021-06" db="EMBL/GenBank/DDBJ databases">
        <title>Rheinheimera indica sp. nov., isolated from deep-sea sediment.</title>
        <authorList>
            <person name="Wang Z."/>
            <person name="Zhang X.-Y."/>
        </authorList>
    </citation>
    <scope>NUCLEOTIDE SEQUENCE [LARGE SCALE GENOMIC DNA]</scope>
    <source>
        <strain evidence="9 10">SM2107</strain>
    </source>
</reference>
<dbReference type="InterPro" id="IPR050739">
    <property type="entry name" value="MFP"/>
</dbReference>
<dbReference type="Pfam" id="PF25954">
    <property type="entry name" value="Beta-barrel_RND_2"/>
    <property type="match status" value="1"/>
</dbReference>
<dbReference type="PANTHER" id="PTHR30386">
    <property type="entry name" value="MEMBRANE FUSION SUBUNIT OF EMRAB-TOLC MULTIDRUG EFFLUX PUMP"/>
    <property type="match status" value="1"/>
</dbReference>
<evidence type="ECO:0000256" key="5">
    <source>
        <dbReference type="ARBA" id="ARBA00023136"/>
    </source>
</evidence>
<feature type="coiled-coil region" evidence="6">
    <location>
        <begin position="73"/>
        <end position="130"/>
    </location>
</feature>
<feature type="domain" description="CusB-like beta-barrel" evidence="8">
    <location>
        <begin position="243"/>
        <end position="285"/>
    </location>
</feature>
<evidence type="ECO:0000313" key="10">
    <source>
        <dbReference type="Proteomes" id="UP000704611"/>
    </source>
</evidence>
<evidence type="ECO:0000256" key="2">
    <source>
        <dbReference type="ARBA" id="ARBA00009477"/>
    </source>
</evidence>
<proteinExistence type="inferred from homology"/>
<accession>A0ABS6MMW8</accession>
<evidence type="ECO:0000259" key="8">
    <source>
        <dbReference type="Pfam" id="PF25954"/>
    </source>
</evidence>
<dbReference type="PANTHER" id="PTHR30386:SF26">
    <property type="entry name" value="TRANSPORT PROTEIN COMB"/>
    <property type="match status" value="1"/>
</dbReference>
<dbReference type="RefSeq" id="WP_217670084.1">
    <property type="nucleotide sequence ID" value="NZ_JAHRID010000006.1"/>
</dbReference>
<comment type="similarity">
    <text evidence="2">Belongs to the membrane fusion protein (MFP) (TC 8.A.1) family.</text>
</comment>
<dbReference type="InterPro" id="IPR058625">
    <property type="entry name" value="MdtA-like_BSH"/>
</dbReference>
<keyword evidence="10" id="KW-1185">Reference proteome</keyword>
<feature type="domain" description="Multidrug resistance protein MdtA-like barrel-sandwich hybrid" evidence="7">
    <location>
        <begin position="43"/>
        <end position="238"/>
    </location>
</feature>
<organism evidence="9 10">
    <name type="scientific">Arsukibacterium indicum</name>
    <dbReference type="NCBI Taxonomy" id="2848612"/>
    <lineage>
        <taxon>Bacteria</taxon>
        <taxon>Pseudomonadati</taxon>
        <taxon>Pseudomonadota</taxon>
        <taxon>Gammaproteobacteria</taxon>
        <taxon>Chromatiales</taxon>
        <taxon>Chromatiaceae</taxon>
        <taxon>Arsukibacterium</taxon>
    </lineage>
</organism>
<sequence>MRIKWWLLPTLLASLMLSGYALWEQQWSRTLRTDMAYVEADLVYLKAQQSGIVLARYAQELSQITTGQPLLQLDDATEQHQFAKLQAEQLQWQQQLDANANQQAIIRHQLQQLQFDIALAQSELELAEADLYRQQQLQQQGLVQQRDWQQASHRVQRANIMQQKLQGQRQGLTLQHQQWQLQAAILQQDLAKNSLAQQDSSRRISQFRLLAPVSGVLSSISVQAGELVNAGDNIATLVPTEAIWIEAYFKESVIADITPGQRAEVRIDAFPEQRFAGEVIAASPLAGAKLSLISPNYTSGNFIRIEQRVPVRIRLSDSELPVLRPGLSARVTLSKAD</sequence>
<keyword evidence="6" id="KW-0175">Coiled coil</keyword>